<dbReference type="SUPFAM" id="SSF53383">
    <property type="entry name" value="PLP-dependent transferases"/>
    <property type="match status" value="1"/>
</dbReference>
<dbReference type="PIRSF" id="PIRSF000390">
    <property type="entry name" value="PLP_StrS"/>
    <property type="match status" value="1"/>
</dbReference>
<evidence type="ECO:0000256" key="2">
    <source>
        <dbReference type="RuleBase" id="RU004508"/>
    </source>
</evidence>
<dbReference type="GO" id="GO:0008483">
    <property type="term" value="F:transaminase activity"/>
    <property type="evidence" value="ECO:0007669"/>
    <property type="project" value="UniProtKB-KW"/>
</dbReference>
<dbReference type="Gene3D" id="3.90.1150.10">
    <property type="entry name" value="Aspartate Aminotransferase, domain 1"/>
    <property type="match status" value="1"/>
</dbReference>
<keyword evidence="3" id="KW-0808">Transferase</keyword>
<comment type="caution">
    <text evidence="3">The sequence shown here is derived from an EMBL/GenBank/DDBJ whole genome shotgun (WGS) entry which is preliminary data.</text>
</comment>
<comment type="cofactor">
    <cofactor evidence="1">
        <name>pyridoxal 5'-phosphate</name>
        <dbReference type="ChEBI" id="CHEBI:597326"/>
    </cofactor>
</comment>
<evidence type="ECO:0000256" key="1">
    <source>
        <dbReference type="ARBA" id="ARBA00001933"/>
    </source>
</evidence>
<proteinExistence type="inferred from homology"/>
<reference evidence="4" key="1">
    <citation type="journal article" date="2019" name="Int. J. Syst. Evol. Microbiol.">
        <title>The Global Catalogue of Microorganisms (GCM) 10K type strain sequencing project: providing services to taxonomists for standard genome sequencing and annotation.</title>
        <authorList>
            <consortium name="The Broad Institute Genomics Platform"/>
            <consortium name="The Broad Institute Genome Sequencing Center for Infectious Disease"/>
            <person name="Wu L."/>
            <person name="Ma J."/>
        </authorList>
    </citation>
    <scope>NUCLEOTIDE SEQUENCE [LARGE SCALE GENOMIC DNA]</scope>
    <source>
        <strain evidence="4">JCM 30742</strain>
    </source>
</reference>
<keyword evidence="4" id="KW-1185">Reference proteome</keyword>
<sequence>MKPWLGSAEAEAVADVLASGRVGPEPRTAQFEAAFAADRHSAHAVATSSGTAALHLALEVAGVRRGDDVVVPSFASLATANAPACLGARPVFADVDPATGNVTARTLAGALSSTATAVIVVDQGGMPADLWPIRALCDEHGLTLVEDASCAAGSSYWGRPVGTGAHVTAWSFLRRRFPAAGNGGMLTTHEWERAERARRLREDAADMTELQAAVGLVQLDRIPHVVARRRELAEHYGRGLADVPGLRLTADPEYGASNFQSLWLEVLPEFPLERGQLLEKLAADDIQARRGPLAAHLHPAYAGHVGTWVPLPATERLNDAVLVLPLHQGMDAADVDRVVAGLRTAAAM</sequence>
<protein>
    <submittedName>
        <fullName evidence="3">DegT/DnrJ/EryC1/StrS family aminotransferase</fullName>
    </submittedName>
</protein>
<dbReference type="PANTHER" id="PTHR30244:SF34">
    <property type="entry name" value="DTDP-4-AMINO-4,6-DIDEOXYGALACTOSE TRANSAMINASE"/>
    <property type="match status" value="1"/>
</dbReference>
<dbReference type="InterPro" id="IPR015424">
    <property type="entry name" value="PyrdxlP-dep_Trfase"/>
</dbReference>
<keyword evidence="2" id="KW-0663">Pyridoxal phosphate</keyword>
<organism evidence="3 4">
    <name type="scientific">Arthrobacter ginkgonis</name>
    <dbReference type="NCBI Taxonomy" id="1630594"/>
    <lineage>
        <taxon>Bacteria</taxon>
        <taxon>Bacillati</taxon>
        <taxon>Actinomycetota</taxon>
        <taxon>Actinomycetes</taxon>
        <taxon>Micrococcales</taxon>
        <taxon>Micrococcaceae</taxon>
        <taxon>Arthrobacter</taxon>
    </lineage>
</organism>
<evidence type="ECO:0000313" key="3">
    <source>
        <dbReference type="EMBL" id="GAA3690207.1"/>
    </source>
</evidence>
<comment type="similarity">
    <text evidence="2">Belongs to the DegT/DnrJ/EryC1 family.</text>
</comment>
<dbReference type="InterPro" id="IPR000653">
    <property type="entry name" value="DegT/StrS_aminotransferase"/>
</dbReference>
<dbReference type="InterPro" id="IPR015422">
    <property type="entry name" value="PyrdxlP-dep_Trfase_small"/>
</dbReference>
<dbReference type="Pfam" id="PF01041">
    <property type="entry name" value="DegT_DnrJ_EryC1"/>
    <property type="match status" value="1"/>
</dbReference>
<dbReference type="CDD" id="cd00616">
    <property type="entry name" value="AHBA_syn"/>
    <property type="match status" value="1"/>
</dbReference>
<gene>
    <name evidence="3" type="ORF">GCM10023081_29590</name>
</gene>
<dbReference type="InterPro" id="IPR015421">
    <property type="entry name" value="PyrdxlP-dep_Trfase_major"/>
</dbReference>
<dbReference type="Gene3D" id="3.40.640.10">
    <property type="entry name" value="Type I PLP-dependent aspartate aminotransferase-like (Major domain)"/>
    <property type="match status" value="1"/>
</dbReference>
<dbReference type="EMBL" id="BAABEO010000019">
    <property type="protein sequence ID" value="GAA3690207.1"/>
    <property type="molecule type" value="Genomic_DNA"/>
</dbReference>
<keyword evidence="3" id="KW-0032">Aminotransferase</keyword>
<accession>A0ABP7CKV3</accession>
<dbReference type="Proteomes" id="UP001500752">
    <property type="component" value="Unassembled WGS sequence"/>
</dbReference>
<evidence type="ECO:0000313" key="4">
    <source>
        <dbReference type="Proteomes" id="UP001500752"/>
    </source>
</evidence>
<name>A0ABP7CKV3_9MICC</name>
<dbReference type="PANTHER" id="PTHR30244">
    <property type="entry name" value="TRANSAMINASE"/>
    <property type="match status" value="1"/>
</dbReference>